<dbReference type="EMBL" id="CP001769">
    <property type="protein sequence ID" value="ADB40842.1"/>
    <property type="molecule type" value="Genomic_DNA"/>
</dbReference>
<dbReference type="PANTHER" id="PTHR47961">
    <property type="entry name" value="DNA POLYMERASE THETA, PUTATIVE (AFU_ORTHOLOGUE AFUA_1G05260)-RELATED"/>
    <property type="match status" value="1"/>
</dbReference>
<dbReference type="Pfam" id="PF00270">
    <property type="entry name" value="DEAD"/>
    <property type="match status" value="1"/>
</dbReference>
<dbReference type="GO" id="GO:0004386">
    <property type="term" value="F:helicase activity"/>
    <property type="evidence" value="ECO:0007669"/>
    <property type="project" value="UniProtKB-KW"/>
</dbReference>
<dbReference type="SUPFAM" id="SSF52540">
    <property type="entry name" value="P-loop containing nucleoside triphosphate hydrolases"/>
    <property type="match status" value="1"/>
</dbReference>
<feature type="domain" description="Helicase C-terminal" evidence="6">
    <location>
        <begin position="521"/>
        <end position="714"/>
    </location>
</feature>
<name>D2QQR1_SPILD</name>
<dbReference type="InterPro" id="IPR027417">
    <property type="entry name" value="P-loop_NTPase"/>
</dbReference>
<accession>D2QQR1</accession>
<dbReference type="Pfam" id="PF00271">
    <property type="entry name" value="Helicase_C"/>
    <property type="match status" value="1"/>
</dbReference>
<dbReference type="AlphaFoldDB" id="D2QQR1"/>
<dbReference type="InterPro" id="IPR014001">
    <property type="entry name" value="Helicase_ATP-bd"/>
</dbReference>
<feature type="domain" description="Helicase ATP-binding" evidence="5">
    <location>
        <begin position="295"/>
        <end position="468"/>
    </location>
</feature>
<dbReference type="GO" id="GO:0004197">
    <property type="term" value="F:cysteine-type endopeptidase activity"/>
    <property type="evidence" value="ECO:0007669"/>
    <property type="project" value="InterPro"/>
</dbReference>
<dbReference type="SUPFAM" id="SSF52129">
    <property type="entry name" value="Caspase-like"/>
    <property type="match status" value="1"/>
</dbReference>
<dbReference type="PANTHER" id="PTHR47961:SF1">
    <property type="entry name" value="ATP-DEPENDENT HELICASE MJ1401-RELATED"/>
    <property type="match status" value="1"/>
</dbReference>
<dbReference type="InterPro" id="IPR050474">
    <property type="entry name" value="Hel308_SKI2-like"/>
</dbReference>
<evidence type="ECO:0000313" key="7">
    <source>
        <dbReference type="EMBL" id="ADB40842.1"/>
    </source>
</evidence>
<sequence length="1004" mass="110949">MSSTRLLAGFIGINRHADQNIPDLSCARRDATALWALWQDTLLETSPILLVDEQATVVRIDEVFAQTLDTANEQDIVLLAFSGHGTHNHRLVAHDTDKENLAETTISMAALAERFRRSKARHILLVLDCCFSGGASAKVIEDGLQSRGSGFSLEESFTGRGRVLLAAANVDEEAWEVDGHGLLTYALIDALQTSDGPLEVAHMMADVSGRVRAEANRFGLTQTPKWVGDFEGGFTLPTLRPGTNYYKEFPEKTGLHVSTDINELAGFNLPQTILSSWAAAYPDGLNELQLSAVNEYRLLDGQSLLVVAPTSSGKTFIGEMAAVRAATANQRAVFLLPYKALTNEKYEDFTALYSAKLGLRVIRCTGDFQDSTNAFIRGKYDIALLTYEMFLNLVVKNQGTLNRIGVVVIDEAQFITEPNRGIIVELLLTYLLASRERGISPQVVALSAVIGDTNGFEHWLKCNALISTRRPVPLEEGVIDRSGIFEYIDPDTLTVQTRQLLPQGAVVQRRKEAGAQDVIVPLANVLLKQQVGAKLIVFRNMRGKAEGVAGYLAKDLNLPPAHDVLALLPSNDLSKTSARLHDCLLGGTAFHNSNLSREEREAVERSFRIKNGSVHVLGATSTLAAGINTPASAVILGETEFVGEDGRPFTIAEYKNMVGRAGRLGYNERGQSFIIANTTLERRHLFQKYVLGRPEPLRSSFSNSHLATWVLRLLAQIPRLLRNDVSSLLANTYGGYLAGRADPDWRQRTEVHVERIMVDLIQYGLVEQEDKHVQLTLLGFASANSSLAFPSIVRLLQVLQQIGSATVSLERLLALTQVLPELDDTYTPLFKNGSLEKTWPRHVAIHFGEDIVHLYGRSLTDPLDYYRRSKRTLVVNDWIRGTSMETIESTYTNNSFLPTSYGDVRRIADATRFHLRSVVPIVQALYPILDLNDEELDTLTTRLETGLPVTALPLIKISTLTRGEILILVQNGIRDPANLWALDETKLGELIGINRAIELAKFRP</sequence>
<dbReference type="SMART" id="SM00490">
    <property type="entry name" value="HELICc"/>
    <property type="match status" value="1"/>
</dbReference>
<dbReference type="InterPro" id="IPR001650">
    <property type="entry name" value="Helicase_C-like"/>
</dbReference>
<dbReference type="SUPFAM" id="SSF158702">
    <property type="entry name" value="Sec63 N-terminal domain-like"/>
    <property type="match status" value="1"/>
</dbReference>
<keyword evidence="8" id="KW-1185">Reference proteome</keyword>
<evidence type="ECO:0000256" key="2">
    <source>
        <dbReference type="ARBA" id="ARBA00022801"/>
    </source>
</evidence>
<dbReference type="STRING" id="504472.Slin_4864"/>
<evidence type="ECO:0000259" key="6">
    <source>
        <dbReference type="PROSITE" id="PS51194"/>
    </source>
</evidence>
<dbReference type="eggNOG" id="COG4249">
    <property type="taxonomic scope" value="Bacteria"/>
</dbReference>
<dbReference type="eggNOG" id="COG1204">
    <property type="taxonomic scope" value="Bacteria"/>
</dbReference>
<evidence type="ECO:0000256" key="1">
    <source>
        <dbReference type="ARBA" id="ARBA00022741"/>
    </source>
</evidence>
<proteinExistence type="predicted"/>
<protein>
    <submittedName>
        <fullName evidence="7">DEAD/DEAH box helicase domain protein</fullName>
    </submittedName>
</protein>
<dbReference type="InterPro" id="IPR011545">
    <property type="entry name" value="DEAD/DEAH_box_helicase_dom"/>
</dbReference>
<dbReference type="GO" id="GO:0006508">
    <property type="term" value="P:proteolysis"/>
    <property type="evidence" value="ECO:0007669"/>
    <property type="project" value="InterPro"/>
</dbReference>
<keyword evidence="3 7" id="KW-0347">Helicase</keyword>
<evidence type="ECO:0000313" key="8">
    <source>
        <dbReference type="Proteomes" id="UP000002028"/>
    </source>
</evidence>
<dbReference type="Pfam" id="PF00656">
    <property type="entry name" value="Peptidase_C14"/>
    <property type="match status" value="1"/>
</dbReference>
<dbReference type="InterPro" id="IPR011600">
    <property type="entry name" value="Pept_C14_caspase"/>
</dbReference>
<evidence type="ECO:0000256" key="4">
    <source>
        <dbReference type="ARBA" id="ARBA00022840"/>
    </source>
</evidence>
<dbReference type="Gene3D" id="3.40.50.1460">
    <property type="match status" value="1"/>
</dbReference>
<dbReference type="Gene3D" id="1.10.3380.20">
    <property type="match status" value="1"/>
</dbReference>
<dbReference type="GO" id="GO:0005524">
    <property type="term" value="F:ATP binding"/>
    <property type="evidence" value="ECO:0007669"/>
    <property type="project" value="UniProtKB-KW"/>
</dbReference>
<dbReference type="Proteomes" id="UP000002028">
    <property type="component" value="Chromosome"/>
</dbReference>
<evidence type="ECO:0000259" key="5">
    <source>
        <dbReference type="PROSITE" id="PS51192"/>
    </source>
</evidence>
<reference evidence="7 8" key="1">
    <citation type="journal article" date="2010" name="Stand. Genomic Sci.">
        <title>Complete genome sequence of Spirosoma linguale type strain (1).</title>
        <authorList>
            <person name="Lail K."/>
            <person name="Sikorski J."/>
            <person name="Saunders E."/>
            <person name="Lapidus A."/>
            <person name="Glavina Del Rio T."/>
            <person name="Copeland A."/>
            <person name="Tice H."/>
            <person name="Cheng J.-F."/>
            <person name="Lucas S."/>
            <person name="Nolan M."/>
            <person name="Bruce D."/>
            <person name="Goodwin L."/>
            <person name="Pitluck S."/>
            <person name="Ivanova N."/>
            <person name="Mavromatis K."/>
            <person name="Ovchinnikova G."/>
            <person name="Pati A."/>
            <person name="Chen A."/>
            <person name="Palaniappan K."/>
            <person name="Land M."/>
            <person name="Hauser L."/>
            <person name="Chang Y.-J."/>
            <person name="Jeffries C.D."/>
            <person name="Chain P."/>
            <person name="Brettin T."/>
            <person name="Detter J.C."/>
            <person name="Schuetze A."/>
            <person name="Rohde M."/>
            <person name="Tindall B.J."/>
            <person name="Goeker M."/>
            <person name="Bristow J."/>
            <person name="Eisen J.A."/>
            <person name="Markowitz V."/>
            <person name="Hugenholtz P."/>
            <person name="Kyrpides N.C."/>
            <person name="Klenk H.-P."/>
            <person name="Chen F."/>
        </authorList>
    </citation>
    <scope>NUCLEOTIDE SEQUENCE [LARGE SCALE GENOMIC DNA]</scope>
    <source>
        <strain evidence="8">ATCC 33905 / DSM 74 / LMG 10896 / Claus 1</strain>
    </source>
</reference>
<dbReference type="CDD" id="cd17921">
    <property type="entry name" value="DEXHc_Ski2"/>
    <property type="match status" value="1"/>
</dbReference>
<keyword evidence="4" id="KW-0067">ATP-binding</keyword>
<dbReference type="GO" id="GO:0003676">
    <property type="term" value="F:nucleic acid binding"/>
    <property type="evidence" value="ECO:0007669"/>
    <property type="project" value="InterPro"/>
</dbReference>
<dbReference type="PROSITE" id="PS51194">
    <property type="entry name" value="HELICASE_CTER"/>
    <property type="match status" value="1"/>
</dbReference>
<dbReference type="KEGG" id="sli:Slin_4864"/>
<keyword evidence="2" id="KW-0378">Hydrolase</keyword>
<keyword evidence="1" id="KW-0547">Nucleotide-binding</keyword>
<dbReference type="Gene3D" id="3.40.50.300">
    <property type="entry name" value="P-loop containing nucleotide triphosphate hydrolases"/>
    <property type="match status" value="2"/>
</dbReference>
<evidence type="ECO:0000256" key="3">
    <source>
        <dbReference type="ARBA" id="ARBA00022806"/>
    </source>
</evidence>
<gene>
    <name evidence="7" type="ordered locus">Slin_4864</name>
</gene>
<dbReference type="SMART" id="SM00487">
    <property type="entry name" value="DEXDc"/>
    <property type="match status" value="1"/>
</dbReference>
<organism evidence="7 8">
    <name type="scientific">Spirosoma linguale (strain ATCC 33905 / DSM 74 / LMG 10896 / Claus 1)</name>
    <dbReference type="NCBI Taxonomy" id="504472"/>
    <lineage>
        <taxon>Bacteria</taxon>
        <taxon>Pseudomonadati</taxon>
        <taxon>Bacteroidota</taxon>
        <taxon>Cytophagia</taxon>
        <taxon>Cytophagales</taxon>
        <taxon>Cytophagaceae</taxon>
        <taxon>Spirosoma</taxon>
    </lineage>
</organism>
<dbReference type="HOGENOM" id="CLU_006553_3_0_10"/>
<dbReference type="InterPro" id="IPR029030">
    <property type="entry name" value="Caspase-like_dom_sf"/>
</dbReference>
<dbReference type="RefSeq" id="WP_012929343.1">
    <property type="nucleotide sequence ID" value="NC_013730.1"/>
</dbReference>
<dbReference type="PROSITE" id="PS51192">
    <property type="entry name" value="HELICASE_ATP_BIND_1"/>
    <property type="match status" value="1"/>
</dbReference>